<dbReference type="AlphaFoldDB" id="A0A8H7RJG3"/>
<evidence type="ECO:0000259" key="7">
    <source>
        <dbReference type="PROSITE" id="PS51469"/>
    </source>
</evidence>
<evidence type="ECO:0000313" key="8">
    <source>
        <dbReference type="EMBL" id="KAG2211645.1"/>
    </source>
</evidence>
<evidence type="ECO:0000256" key="5">
    <source>
        <dbReference type="SAM" id="MobiDB-lite"/>
    </source>
</evidence>
<dbReference type="PROSITE" id="PS51469">
    <property type="entry name" value="SUN"/>
    <property type="match status" value="1"/>
</dbReference>
<feature type="compositionally biased region" description="Polar residues" evidence="5">
    <location>
        <begin position="1"/>
        <end position="24"/>
    </location>
</feature>
<proteinExistence type="predicted"/>
<gene>
    <name evidence="8" type="ORF">INT47_008742</name>
</gene>
<name>A0A8H7RJG3_9FUNG</name>
<dbReference type="Pfam" id="PF07738">
    <property type="entry name" value="Sad1_UNC"/>
    <property type="match status" value="1"/>
</dbReference>
<sequence>MSSPFRSQHLFTPNNSKTKSICSPPNTPFSIPASRDYIDFDHGYNSEDSTDGHLFDISDVDYEATRKDYESRVSSNPDKFNVIVDVPDDRELDIYGEVDYLYENPEIEIKWRKAFGDEQLVEYVQEKSQPTQNHQETRVTNTTDRATVLSLLLEIIMRSFAYNNKMTTTSSKKKMTDTVDSNPSENQLKESSCWKLTFFKALKPIVLLLFMIYWILGETISQIATFITLIVSFSFIDSLLSLFSNDQKNPARNIKVRQLFTSFITFIVLIYCFTFLLPSSKNKVHNFVYDGSIEDLYGHQEHASNYLASLKNTFEVISNEHQDIWNKLKRIESHDIKNIWNKIDQHQNEIGRIKASINDEFGAAIESKLPDSILVRTNKAGKLELPVNFYTYLKDAVSWDRFLEHNEKSINKYTSNQMNRIHQNHVSKGTIIIKEEFMKLLMSTLHNSQIKLNKQQHPPLEKVIETLAQEHYQDILNTPDFALESRGARVVIALTSPTYYVVPLLTRLARRLLSLHDPFTAPQMAIMPNSNVGECWTMLGDSGHLGIKLSEPLMVQEITLEYPSSQLMLGDMTYAPKQFDVYGIADYRKNPHDRDLLGNFTYDIHGPISVQTFSVDAEKAYTHIFIRFNSNWGSLIHTDIYRVRVHGTPVRNLR</sequence>
<dbReference type="Proteomes" id="UP000603453">
    <property type="component" value="Unassembled WGS sequence"/>
</dbReference>
<keyword evidence="9" id="KW-1185">Reference proteome</keyword>
<dbReference type="Gene3D" id="2.60.120.260">
    <property type="entry name" value="Galactose-binding domain-like"/>
    <property type="match status" value="1"/>
</dbReference>
<dbReference type="EMBL" id="JAEPRD010000008">
    <property type="protein sequence ID" value="KAG2211645.1"/>
    <property type="molecule type" value="Genomic_DNA"/>
</dbReference>
<feature type="transmembrane region" description="Helical" evidence="6">
    <location>
        <begin position="256"/>
        <end position="277"/>
    </location>
</feature>
<keyword evidence="4 6" id="KW-0472">Membrane</keyword>
<dbReference type="PANTHER" id="PTHR12911:SF8">
    <property type="entry name" value="KLAROID PROTEIN-RELATED"/>
    <property type="match status" value="1"/>
</dbReference>
<evidence type="ECO:0000256" key="2">
    <source>
        <dbReference type="ARBA" id="ARBA00022692"/>
    </source>
</evidence>
<keyword evidence="2 6" id="KW-0812">Transmembrane</keyword>
<feature type="transmembrane region" description="Helical" evidence="6">
    <location>
        <begin position="222"/>
        <end position="244"/>
    </location>
</feature>
<evidence type="ECO:0000256" key="1">
    <source>
        <dbReference type="ARBA" id="ARBA00004370"/>
    </source>
</evidence>
<evidence type="ECO:0000313" key="9">
    <source>
        <dbReference type="Proteomes" id="UP000603453"/>
    </source>
</evidence>
<keyword evidence="3 6" id="KW-1133">Transmembrane helix</keyword>
<evidence type="ECO:0000256" key="3">
    <source>
        <dbReference type="ARBA" id="ARBA00022989"/>
    </source>
</evidence>
<feature type="domain" description="SUN" evidence="7">
    <location>
        <begin position="487"/>
        <end position="650"/>
    </location>
</feature>
<organism evidence="8 9">
    <name type="scientific">Mucor saturninus</name>
    <dbReference type="NCBI Taxonomy" id="64648"/>
    <lineage>
        <taxon>Eukaryota</taxon>
        <taxon>Fungi</taxon>
        <taxon>Fungi incertae sedis</taxon>
        <taxon>Mucoromycota</taxon>
        <taxon>Mucoromycotina</taxon>
        <taxon>Mucoromycetes</taxon>
        <taxon>Mucorales</taxon>
        <taxon>Mucorineae</taxon>
        <taxon>Mucoraceae</taxon>
        <taxon>Mucor</taxon>
    </lineage>
</organism>
<comment type="subcellular location">
    <subcellularLocation>
        <location evidence="1">Membrane</location>
    </subcellularLocation>
</comment>
<accession>A0A8H7RJG3</accession>
<comment type="caution">
    <text evidence="8">The sequence shown here is derived from an EMBL/GenBank/DDBJ whole genome shotgun (WGS) entry which is preliminary data.</text>
</comment>
<dbReference type="GO" id="GO:0005635">
    <property type="term" value="C:nuclear envelope"/>
    <property type="evidence" value="ECO:0007669"/>
    <property type="project" value="TreeGrafter"/>
</dbReference>
<dbReference type="InterPro" id="IPR012919">
    <property type="entry name" value="SUN_dom"/>
</dbReference>
<feature type="transmembrane region" description="Helical" evidence="6">
    <location>
        <begin position="197"/>
        <end position="216"/>
    </location>
</feature>
<protein>
    <recommendedName>
        <fullName evidence="7">SUN domain-containing protein</fullName>
    </recommendedName>
</protein>
<dbReference type="GO" id="GO:0043495">
    <property type="term" value="F:protein-membrane adaptor activity"/>
    <property type="evidence" value="ECO:0007669"/>
    <property type="project" value="TreeGrafter"/>
</dbReference>
<feature type="region of interest" description="Disordered" evidence="5">
    <location>
        <begin position="1"/>
        <end position="26"/>
    </location>
</feature>
<reference evidence="8" key="1">
    <citation type="submission" date="2020-12" db="EMBL/GenBank/DDBJ databases">
        <title>Metabolic potential, ecology and presence of endohyphal bacteria is reflected in genomic diversity of Mucoromycotina.</title>
        <authorList>
            <person name="Muszewska A."/>
            <person name="Okrasinska A."/>
            <person name="Steczkiewicz K."/>
            <person name="Drgas O."/>
            <person name="Orlowska M."/>
            <person name="Perlinska-Lenart U."/>
            <person name="Aleksandrzak-Piekarczyk T."/>
            <person name="Szatraj K."/>
            <person name="Zielenkiewicz U."/>
            <person name="Pilsyk S."/>
            <person name="Malc E."/>
            <person name="Mieczkowski P."/>
            <person name="Kruszewska J.S."/>
            <person name="Biernat P."/>
            <person name="Pawlowska J."/>
        </authorList>
    </citation>
    <scope>NUCLEOTIDE SEQUENCE</scope>
    <source>
        <strain evidence="8">WA0000017839</strain>
    </source>
</reference>
<evidence type="ECO:0000256" key="4">
    <source>
        <dbReference type="ARBA" id="ARBA00023136"/>
    </source>
</evidence>
<dbReference type="GO" id="GO:0016020">
    <property type="term" value="C:membrane"/>
    <property type="evidence" value="ECO:0007669"/>
    <property type="project" value="UniProtKB-SubCell"/>
</dbReference>
<dbReference type="PANTHER" id="PTHR12911">
    <property type="entry name" value="SAD1/UNC-84-LIKE PROTEIN-RELATED"/>
    <property type="match status" value="1"/>
</dbReference>
<evidence type="ECO:0000256" key="6">
    <source>
        <dbReference type="SAM" id="Phobius"/>
    </source>
</evidence>
<dbReference type="OrthoDB" id="342281at2759"/>
<dbReference type="InterPro" id="IPR045119">
    <property type="entry name" value="SUN1-5"/>
</dbReference>